<reference evidence="1" key="1">
    <citation type="journal article" date="2021" name="PeerJ">
        <title>Extensive microbial diversity within the chicken gut microbiome revealed by metagenomics and culture.</title>
        <authorList>
            <person name="Gilroy R."/>
            <person name="Ravi A."/>
            <person name="Getino M."/>
            <person name="Pursley I."/>
            <person name="Horton D.L."/>
            <person name="Alikhan N.F."/>
            <person name="Baker D."/>
            <person name="Gharbi K."/>
            <person name="Hall N."/>
            <person name="Watson M."/>
            <person name="Adriaenssens E.M."/>
            <person name="Foster-Nyarko E."/>
            <person name="Jarju S."/>
            <person name="Secka A."/>
            <person name="Antonio M."/>
            <person name="Oren A."/>
            <person name="Chaudhuri R.R."/>
            <person name="La Ragione R."/>
            <person name="Hildebrand F."/>
            <person name="Pallen M.J."/>
        </authorList>
    </citation>
    <scope>NUCLEOTIDE SEQUENCE</scope>
    <source>
        <strain evidence="1">ChiBcec18-1249</strain>
    </source>
</reference>
<dbReference type="SUPFAM" id="SSF82171">
    <property type="entry name" value="DPP6 N-terminal domain-like"/>
    <property type="match status" value="1"/>
</dbReference>
<evidence type="ECO:0000313" key="1">
    <source>
        <dbReference type="EMBL" id="HJB12169.1"/>
    </source>
</evidence>
<evidence type="ECO:0000313" key="2">
    <source>
        <dbReference type="Proteomes" id="UP000823824"/>
    </source>
</evidence>
<reference evidence="1" key="2">
    <citation type="submission" date="2021-04" db="EMBL/GenBank/DDBJ databases">
        <authorList>
            <person name="Gilroy R."/>
        </authorList>
    </citation>
    <scope>NUCLEOTIDE SEQUENCE</scope>
    <source>
        <strain evidence="1">ChiBcec18-1249</strain>
    </source>
</reference>
<protein>
    <recommendedName>
        <fullName evidence="3">WD40 repeat domain-containing protein</fullName>
    </recommendedName>
</protein>
<evidence type="ECO:0008006" key="3">
    <source>
        <dbReference type="Google" id="ProtNLM"/>
    </source>
</evidence>
<proteinExistence type="predicted"/>
<organism evidence="1 2">
    <name type="scientific">Candidatus Oscillibacter excrementigallinarum</name>
    <dbReference type="NCBI Taxonomy" id="2838716"/>
    <lineage>
        <taxon>Bacteria</taxon>
        <taxon>Bacillati</taxon>
        <taxon>Bacillota</taxon>
        <taxon>Clostridia</taxon>
        <taxon>Eubacteriales</taxon>
        <taxon>Oscillospiraceae</taxon>
        <taxon>Oscillibacter</taxon>
    </lineage>
</organism>
<sequence>MEKGRLAGMLALAVVTAVTVGVEYPKMAAQQRETAEYRALLEATPLAQVEGETASGQMQVATAGRTDQYVSGWIVPESIQITEVPTGRVLWQMPGQLTQRAAWSPDGRFLALAYSTRTQSGLKIVDTQTWTDWDFTLPDGSPIPEYIFFPEDWARWRGDSSLEVALGRGEGEEAHTYCCSLLTDESGQLTGSVLEETTEILSEDYDFDHDGVPETTELVTVEAPDGDVRPAWYELRITRQEGTELWSTTAHWSHPGWTSVFACQIDGQDYLLQYEPEMWQGWGEYTYRLFHPYIISPASNEPAEQVLRESAVTWDLNFGREGHHLNAAALADFLEEVHGYLDRSTLLLSTEDGEFRTGGSGAAFRLDMDLWDAFCPYDETRSLLENLENLERVRTAARQAAETA</sequence>
<dbReference type="Proteomes" id="UP000823824">
    <property type="component" value="Unassembled WGS sequence"/>
</dbReference>
<dbReference type="EMBL" id="DWZJ01000005">
    <property type="protein sequence ID" value="HJB12169.1"/>
    <property type="molecule type" value="Genomic_DNA"/>
</dbReference>
<dbReference type="AlphaFoldDB" id="A0A9D2RQ91"/>
<comment type="caution">
    <text evidence="1">The sequence shown here is derived from an EMBL/GenBank/DDBJ whole genome shotgun (WGS) entry which is preliminary data.</text>
</comment>
<name>A0A9D2RQ91_9FIRM</name>
<gene>
    <name evidence="1" type="ORF">H9787_00495</name>
</gene>
<accession>A0A9D2RQ91</accession>